<comment type="caution">
    <text evidence="1">The sequence shown here is derived from an EMBL/GenBank/DDBJ whole genome shotgun (WGS) entry which is preliminary data.</text>
</comment>
<sequence>MHEQRCTIGWPGRLPLVGEGQVGDAVAPCNRHHLVPCGVKAHLVDTVARGRMRVQLGLEVVGFFCGAQRGFGAIFRALALQLRVAPLCAAACHGTLQHRVAGVDVVVLELRSLVMGMDASHDVSSF</sequence>
<accession>A0A645H9E0</accession>
<dbReference type="EMBL" id="VSSQ01087899">
    <property type="protein sequence ID" value="MPN34719.1"/>
    <property type="molecule type" value="Genomic_DNA"/>
</dbReference>
<proteinExistence type="predicted"/>
<protein>
    <submittedName>
        <fullName evidence="1">Uncharacterized protein</fullName>
    </submittedName>
</protein>
<evidence type="ECO:0000313" key="1">
    <source>
        <dbReference type="EMBL" id="MPN34719.1"/>
    </source>
</evidence>
<organism evidence="1">
    <name type="scientific">bioreactor metagenome</name>
    <dbReference type="NCBI Taxonomy" id="1076179"/>
    <lineage>
        <taxon>unclassified sequences</taxon>
        <taxon>metagenomes</taxon>
        <taxon>ecological metagenomes</taxon>
    </lineage>
</organism>
<reference evidence="1" key="1">
    <citation type="submission" date="2019-08" db="EMBL/GenBank/DDBJ databases">
        <authorList>
            <person name="Kucharzyk K."/>
            <person name="Murdoch R.W."/>
            <person name="Higgins S."/>
            <person name="Loffler F."/>
        </authorList>
    </citation>
    <scope>NUCLEOTIDE SEQUENCE</scope>
</reference>
<dbReference type="AlphaFoldDB" id="A0A645H9E0"/>
<gene>
    <name evidence="1" type="ORF">SDC9_182213</name>
</gene>
<name>A0A645H9E0_9ZZZZ</name>